<organism evidence="2 3">
    <name type="scientific">Rhizobium rhizogenes</name>
    <name type="common">Agrobacterium rhizogenes</name>
    <dbReference type="NCBI Taxonomy" id="359"/>
    <lineage>
        <taxon>Bacteria</taxon>
        <taxon>Pseudomonadati</taxon>
        <taxon>Pseudomonadota</taxon>
        <taxon>Alphaproteobacteria</taxon>
        <taxon>Hyphomicrobiales</taxon>
        <taxon>Rhizobiaceae</taxon>
        <taxon>Rhizobium/Agrobacterium group</taxon>
        <taxon>Rhizobium</taxon>
    </lineage>
</organism>
<dbReference type="AlphaFoldDB" id="A0AA88F627"/>
<comment type="caution">
    <text evidence="2">The sequence shown here is derived from an EMBL/GenBank/DDBJ whole genome shotgun (WGS) entry which is preliminary data.</text>
</comment>
<evidence type="ECO:0000313" key="3">
    <source>
        <dbReference type="Proteomes" id="UP000473658"/>
    </source>
</evidence>
<protein>
    <submittedName>
        <fullName evidence="2">Uncharacterized protein</fullName>
    </submittedName>
</protein>
<gene>
    <name evidence="2" type="ORF">DXM27_01315</name>
</gene>
<evidence type="ECO:0000256" key="1">
    <source>
        <dbReference type="SAM" id="MobiDB-lite"/>
    </source>
</evidence>
<reference evidence="2 3" key="1">
    <citation type="submission" date="2018-08" db="EMBL/GenBank/DDBJ databases">
        <title>Crown Gall in kiwifruit.</title>
        <authorList>
            <person name="Visnovsky S.B."/>
            <person name="Pitman A.R."/>
        </authorList>
    </citation>
    <scope>NUCLEOTIDE SEQUENCE [LARGE SCALE GENOMIC DNA]</scope>
    <source>
        <strain evidence="2 3">SBV_302_78_2</strain>
    </source>
</reference>
<feature type="region of interest" description="Disordered" evidence="1">
    <location>
        <begin position="1"/>
        <end position="21"/>
    </location>
</feature>
<name>A0AA88F627_RHIRH</name>
<accession>A0AA88F627</accession>
<proteinExistence type="predicted"/>
<sequence length="78" mass="8793">MWRQARAGDDAMAKTGRGSGAGDVCLRLCGCAERGVVPTKKSREVQIEHDRALYAQRHRRELLLQAEGLLLRRYPLKC</sequence>
<dbReference type="EMBL" id="QRFF01000001">
    <property type="protein sequence ID" value="KAA3503972.1"/>
    <property type="molecule type" value="Genomic_DNA"/>
</dbReference>
<evidence type="ECO:0000313" key="2">
    <source>
        <dbReference type="EMBL" id="KAA3503972.1"/>
    </source>
</evidence>
<feature type="compositionally biased region" description="Basic and acidic residues" evidence="1">
    <location>
        <begin position="1"/>
        <end position="12"/>
    </location>
</feature>
<dbReference type="Proteomes" id="UP000473658">
    <property type="component" value="Unassembled WGS sequence"/>
</dbReference>